<comment type="similarity">
    <text evidence="1">Belongs to the bacterial solute-binding protein 8 family.</text>
</comment>
<evidence type="ECO:0000313" key="6">
    <source>
        <dbReference type="EMBL" id="OYD07499.1"/>
    </source>
</evidence>
<dbReference type="GO" id="GO:0071281">
    <property type="term" value="P:cellular response to iron ion"/>
    <property type="evidence" value="ECO:0007669"/>
    <property type="project" value="TreeGrafter"/>
</dbReference>
<feature type="chain" id="PRO_5013122136" description="Fe/B12 periplasmic-binding domain-containing protein" evidence="4">
    <location>
        <begin position="30"/>
        <end position="315"/>
    </location>
</feature>
<dbReference type="OrthoDB" id="9816357at2"/>
<organism evidence="6 7">
    <name type="scientific">Paludifilum halophilum</name>
    <dbReference type="NCBI Taxonomy" id="1642702"/>
    <lineage>
        <taxon>Bacteria</taxon>
        <taxon>Bacillati</taxon>
        <taxon>Bacillota</taxon>
        <taxon>Bacilli</taxon>
        <taxon>Bacillales</taxon>
        <taxon>Thermoactinomycetaceae</taxon>
        <taxon>Paludifilum</taxon>
    </lineage>
</organism>
<evidence type="ECO:0000256" key="4">
    <source>
        <dbReference type="SAM" id="SignalP"/>
    </source>
</evidence>
<dbReference type="CDD" id="cd01143">
    <property type="entry name" value="YvrC"/>
    <property type="match status" value="1"/>
</dbReference>
<dbReference type="EMBL" id="NOWF01000006">
    <property type="protein sequence ID" value="OYD07499.1"/>
    <property type="molecule type" value="Genomic_DNA"/>
</dbReference>
<dbReference type="Gene3D" id="3.40.50.1980">
    <property type="entry name" value="Nitrogenase molybdenum iron protein domain"/>
    <property type="match status" value="2"/>
</dbReference>
<keyword evidence="2 4" id="KW-0732">Signal</keyword>
<evidence type="ECO:0000313" key="7">
    <source>
        <dbReference type="Proteomes" id="UP000215459"/>
    </source>
</evidence>
<dbReference type="Pfam" id="PF01497">
    <property type="entry name" value="Peripla_BP_2"/>
    <property type="match status" value="1"/>
</dbReference>
<dbReference type="NCBIfam" id="NF038402">
    <property type="entry name" value="TroA_like"/>
    <property type="match status" value="1"/>
</dbReference>
<evidence type="ECO:0000256" key="2">
    <source>
        <dbReference type="ARBA" id="ARBA00022729"/>
    </source>
</evidence>
<feature type="coiled-coil region" evidence="3">
    <location>
        <begin position="161"/>
        <end position="188"/>
    </location>
</feature>
<dbReference type="PANTHER" id="PTHR30535">
    <property type="entry name" value="VITAMIN B12-BINDING PROTEIN"/>
    <property type="match status" value="1"/>
</dbReference>
<feature type="domain" description="Fe/B12 periplasmic-binding" evidence="5">
    <location>
        <begin position="64"/>
        <end position="309"/>
    </location>
</feature>
<comment type="caution">
    <text evidence="6">The sequence shown here is derived from an EMBL/GenBank/DDBJ whole genome shotgun (WGS) entry which is preliminary data.</text>
</comment>
<proteinExistence type="inferred from homology"/>
<dbReference type="InterPro" id="IPR002491">
    <property type="entry name" value="ABC_transptr_periplasmic_BD"/>
</dbReference>
<dbReference type="InterPro" id="IPR050902">
    <property type="entry name" value="ABC_Transporter_SBP"/>
</dbReference>
<keyword evidence="7" id="KW-1185">Reference proteome</keyword>
<evidence type="ECO:0000256" key="3">
    <source>
        <dbReference type="SAM" id="Coils"/>
    </source>
</evidence>
<dbReference type="PROSITE" id="PS50983">
    <property type="entry name" value="FE_B12_PBP"/>
    <property type="match status" value="1"/>
</dbReference>
<name>A0A235B695_9BACL</name>
<gene>
    <name evidence="6" type="ORF">CHM34_11415</name>
</gene>
<dbReference type="PANTHER" id="PTHR30535:SF34">
    <property type="entry name" value="MOLYBDATE-BINDING PROTEIN MOLA"/>
    <property type="match status" value="1"/>
</dbReference>
<evidence type="ECO:0000259" key="5">
    <source>
        <dbReference type="PROSITE" id="PS50983"/>
    </source>
</evidence>
<dbReference type="SUPFAM" id="SSF53807">
    <property type="entry name" value="Helical backbone' metal receptor"/>
    <property type="match status" value="1"/>
</dbReference>
<evidence type="ECO:0000256" key="1">
    <source>
        <dbReference type="ARBA" id="ARBA00008814"/>
    </source>
</evidence>
<accession>A0A235B695</accession>
<dbReference type="RefSeq" id="WP_094264734.1">
    <property type="nucleotide sequence ID" value="NZ_NOWF01000006.1"/>
</dbReference>
<keyword evidence="3" id="KW-0175">Coiled coil</keyword>
<reference evidence="6 7" key="1">
    <citation type="submission" date="2017-07" db="EMBL/GenBank/DDBJ databases">
        <title>The genome sequence of Paludifilum halophilum highlights mechanisms for microbial adaptation to high salt environemnts.</title>
        <authorList>
            <person name="Belbahri L."/>
        </authorList>
    </citation>
    <scope>NUCLEOTIDE SEQUENCE [LARGE SCALE GENOMIC DNA]</scope>
    <source>
        <strain evidence="6 7">DSM 102817</strain>
    </source>
</reference>
<dbReference type="PROSITE" id="PS51257">
    <property type="entry name" value="PROKAR_LIPOPROTEIN"/>
    <property type="match status" value="1"/>
</dbReference>
<sequence length="315" mass="34679">MKNRSTILAGLTALLLVFGGVACSGAPDAAPKSGTKADDSAGSYPVEIKDDTGIEVTVKEEPKRIVSLIPSMTEIVYALDRGDRVVGVTTNDDYPKEVEKVEKVGDMKVNAEKVVSLEPDLVLASPMNGEDTIEKLRDLGLTVIAFEPQNLKAVYEKIRQVGKAIHAEEEAEKTVKEMKEEQKLAEKIASQVPEDEQVKVWLEVSPDLHTGGDGTFMDQLITMAGGENVAGKEKDWVQVSEEKVVQWNPDVILFTHGDRESIQSRSGWNKVNALKEERVEALDTNRVSRPGPRITQGLLNISKALYPDHYKKVMQ</sequence>
<dbReference type="Proteomes" id="UP000215459">
    <property type="component" value="Unassembled WGS sequence"/>
</dbReference>
<protein>
    <recommendedName>
        <fullName evidence="5">Fe/B12 periplasmic-binding domain-containing protein</fullName>
    </recommendedName>
</protein>
<feature type="signal peptide" evidence="4">
    <location>
        <begin position="1"/>
        <end position="29"/>
    </location>
</feature>
<dbReference type="AlphaFoldDB" id="A0A235B695"/>
<dbReference type="InterPro" id="IPR054828">
    <property type="entry name" value="Vit_B12_bind_prot"/>
</dbReference>